<feature type="compositionally biased region" description="Basic and acidic residues" evidence="1">
    <location>
        <begin position="85"/>
        <end position="95"/>
    </location>
</feature>
<dbReference type="Pfam" id="PF03564">
    <property type="entry name" value="DUF1759"/>
    <property type="match status" value="1"/>
</dbReference>
<comment type="caution">
    <text evidence="2">The sequence shown here is derived from an EMBL/GenBank/DDBJ whole genome shotgun (WGS) entry which is preliminary data.</text>
</comment>
<dbReference type="EMBL" id="CAXLJM020000092">
    <property type="protein sequence ID" value="CAL8132207.1"/>
    <property type="molecule type" value="Genomic_DNA"/>
</dbReference>
<accession>A0ABP1RPC9</accession>
<evidence type="ECO:0008006" key="4">
    <source>
        <dbReference type="Google" id="ProtNLM"/>
    </source>
</evidence>
<dbReference type="PANTHER" id="PTHR47331">
    <property type="entry name" value="PHD-TYPE DOMAIN-CONTAINING PROTEIN"/>
    <property type="match status" value="1"/>
</dbReference>
<proteinExistence type="predicted"/>
<evidence type="ECO:0000256" key="1">
    <source>
        <dbReference type="SAM" id="MobiDB-lite"/>
    </source>
</evidence>
<sequence length="581" mass="65118">MDEYGNPTPQRVAAGVAPPPPRRSMRSNFGVAPTFYGNPVPQMRRQRPLTKVKETVEVPLSSTNPFRNDTLQMERTSVSVPSDMKVNRRDHDDTHSIASSNSNRRRRELELHNLQLKMQQLEVQQKMNDLQLQILDDDDLEDGEILSSDGFDDDEFDDCEFDEGEPKFEFSTINKDNSQPPNFVPTPKPRTSIGKAVKPAAVVPDNHNHQSVPPSQPESSTVLQEAIVQDNSVQSLAAAIVQAVSSQNRVSERFIARQSHDSKLPIFGGNPLDWPIFHNQYQRSTVDCGYTAAQNMQRLEKCLRGDARKAVQGLMIVPDNAPKVIEKLEQRFGKPRYVIEALIATAKKVPAPKEDNIASLLDYSNAISNLVSTVETLKANQHLHNPHLMTELVDKLPAHLKLDWGKVACKLGNVSLLDLNRFVEEIAEAVSAVSTPKFKMKDDVRSTNSGRKETLLLNQDEDTESKKRCSFCDAASHKPSKCAVFLKLDLNKRWSLVKKKKACFSCLNRGHQTTKCFKKSPCGINGCDKRHSVLLHPPDSREKEEKSEKPPEIGGGTNPGWSHEVESDAELNTYVNQPRRV</sequence>
<feature type="compositionally biased region" description="Polar residues" evidence="1">
    <location>
        <begin position="61"/>
        <end position="80"/>
    </location>
</feature>
<name>A0ABP1RPC9_9HEXA</name>
<reference evidence="2 3" key="1">
    <citation type="submission" date="2024-08" db="EMBL/GenBank/DDBJ databases">
        <authorList>
            <person name="Cucini C."/>
            <person name="Frati F."/>
        </authorList>
    </citation>
    <scope>NUCLEOTIDE SEQUENCE [LARGE SCALE GENOMIC DNA]</scope>
</reference>
<feature type="region of interest" description="Disordered" evidence="1">
    <location>
        <begin position="1"/>
        <end position="47"/>
    </location>
</feature>
<feature type="region of interest" description="Disordered" evidence="1">
    <location>
        <begin position="535"/>
        <end position="581"/>
    </location>
</feature>
<protein>
    <recommendedName>
        <fullName evidence="4">CCHC-type domain-containing protein</fullName>
    </recommendedName>
</protein>
<gene>
    <name evidence="2" type="ORF">ODALV1_LOCUS24523</name>
</gene>
<keyword evidence="3" id="KW-1185">Reference proteome</keyword>
<evidence type="ECO:0000313" key="3">
    <source>
        <dbReference type="Proteomes" id="UP001642540"/>
    </source>
</evidence>
<feature type="region of interest" description="Disordered" evidence="1">
    <location>
        <begin position="61"/>
        <end position="106"/>
    </location>
</feature>
<feature type="compositionally biased region" description="Basic and acidic residues" evidence="1">
    <location>
        <begin position="538"/>
        <end position="551"/>
    </location>
</feature>
<dbReference type="Proteomes" id="UP001642540">
    <property type="component" value="Unassembled WGS sequence"/>
</dbReference>
<dbReference type="InterPro" id="IPR005312">
    <property type="entry name" value="DUF1759"/>
</dbReference>
<dbReference type="PANTHER" id="PTHR47331:SF1">
    <property type="entry name" value="GAG-LIKE PROTEIN"/>
    <property type="match status" value="1"/>
</dbReference>
<evidence type="ECO:0000313" key="2">
    <source>
        <dbReference type="EMBL" id="CAL8132207.1"/>
    </source>
</evidence>
<organism evidence="2 3">
    <name type="scientific">Orchesella dallaii</name>
    <dbReference type="NCBI Taxonomy" id="48710"/>
    <lineage>
        <taxon>Eukaryota</taxon>
        <taxon>Metazoa</taxon>
        <taxon>Ecdysozoa</taxon>
        <taxon>Arthropoda</taxon>
        <taxon>Hexapoda</taxon>
        <taxon>Collembola</taxon>
        <taxon>Entomobryomorpha</taxon>
        <taxon>Entomobryoidea</taxon>
        <taxon>Orchesellidae</taxon>
        <taxon>Orchesellinae</taxon>
        <taxon>Orchesella</taxon>
    </lineage>
</organism>